<evidence type="ECO:0000313" key="1">
    <source>
        <dbReference type="EMBL" id="SVC89920.1"/>
    </source>
</evidence>
<name>A0A382QYB6_9ZZZZ</name>
<proteinExistence type="predicted"/>
<protein>
    <submittedName>
        <fullName evidence="1">Uncharacterized protein</fullName>
    </submittedName>
</protein>
<dbReference type="EMBL" id="UINC01117476">
    <property type="protein sequence ID" value="SVC89920.1"/>
    <property type="molecule type" value="Genomic_DNA"/>
</dbReference>
<sequence length="66" mass="7605">MNGCQYERNSPNTSGEFHTKIICLAPITKHSGYARITHFSVLFKLLGYLIINTKSDRTTLFILWSR</sequence>
<organism evidence="1">
    <name type="scientific">marine metagenome</name>
    <dbReference type="NCBI Taxonomy" id="408172"/>
    <lineage>
        <taxon>unclassified sequences</taxon>
        <taxon>metagenomes</taxon>
        <taxon>ecological metagenomes</taxon>
    </lineage>
</organism>
<accession>A0A382QYB6</accession>
<gene>
    <name evidence="1" type="ORF">METZ01_LOCUS342774</name>
</gene>
<reference evidence="1" key="1">
    <citation type="submission" date="2018-05" db="EMBL/GenBank/DDBJ databases">
        <authorList>
            <person name="Lanie J.A."/>
            <person name="Ng W.-L."/>
            <person name="Kazmierczak K.M."/>
            <person name="Andrzejewski T.M."/>
            <person name="Davidsen T.M."/>
            <person name="Wayne K.J."/>
            <person name="Tettelin H."/>
            <person name="Glass J.I."/>
            <person name="Rusch D."/>
            <person name="Podicherti R."/>
            <person name="Tsui H.-C.T."/>
            <person name="Winkler M.E."/>
        </authorList>
    </citation>
    <scope>NUCLEOTIDE SEQUENCE</scope>
</reference>
<dbReference type="AlphaFoldDB" id="A0A382QYB6"/>